<keyword evidence="3" id="KW-1185">Reference proteome</keyword>
<proteinExistence type="predicted"/>
<keyword evidence="1" id="KW-1133">Transmembrane helix</keyword>
<accession>K2QYA4</accession>
<evidence type="ECO:0000313" key="3">
    <source>
        <dbReference type="Proteomes" id="UP000007360"/>
    </source>
</evidence>
<dbReference type="Proteomes" id="UP000007360">
    <property type="component" value="Unassembled WGS sequence"/>
</dbReference>
<keyword evidence="1" id="KW-0812">Transmembrane</keyword>
<dbReference type="EMBL" id="AMPO01000008">
    <property type="protein sequence ID" value="EKF85268.1"/>
    <property type="molecule type" value="Genomic_DNA"/>
</dbReference>
<gene>
    <name evidence="2" type="ORF">A994_08926</name>
</gene>
<name>K2QYA4_METFP</name>
<evidence type="ECO:0000313" key="2">
    <source>
        <dbReference type="EMBL" id="EKF85268.1"/>
    </source>
</evidence>
<comment type="caution">
    <text evidence="2">The sequence shown here is derived from an EMBL/GenBank/DDBJ whole genome shotgun (WGS) entry which is preliminary data.</text>
</comment>
<protein>
    <submittedName>
        <fullName evidence="2">Uncharacterized protein</fullName>
    </submittedName>
</protein>
<organism evidence="2 3">
    <name type="scientific">Methanobacterium formicicum (strain DSM 3637 / PP1)</name>
    <dbReference type="NCBI Taxonomy" id="1204725"/>
    <lineage>
        <taxon>Archaea</taxon>
        <taxon>Methanobacteriati</taxon>
        <taxon>Methanobacteriota</taxon>
        <taxon>Methanomada group</taxon>
        <taxon>Methanobacteria</taxon>
        <taxon>Methanobacteriales</taxon>
        <taxon>Methanobacteriaceae</taxon>
        <taxon>Methanobacterium</taxon>
    </lineage>
</organism>
<sequence>MDNGRQPKKLCFVYIGVVGLLILLGGVFGLYDWKYGVVIAVVIWIIGGAYRTYFGVPSNR</sequence>
<feature type="transmembrane region" description="Helical" evidence="1">
    <location>
        <begin position="12"/>
        <end position="31"/>
    </location>
</feature>
<dbReference type="AlphaFoldDB" id="K2QYA4"/>
<feature type="transmembrane region" description="Helical" evidence="1">
    <location>
        <begin position="37"/>
        <end position="56"/>
    </location>
</feature>
<keyword evidence="1" id="KW-0472">Membrane</keyword>
<evidence type="ECO:0000256" key="1">
    <source>
        <dbReference type="SAM" id="Phobius"/>
    </source>
</evidence>
<reference evidence="2 3" key="1">
    <citation type="journal article" date="2012" name="J. Bacteriol.">
        <title>Draft genome sequence of Methanobacterium formicicum DSM 3637, an archaebacterium isolated from the methane producer amoeba Pelomyxa palustris.</title>
        <authorList>
            <person name="Gutierrez G."/>
        </authorList>
    </citation>
    <scope>NUCLEOTIDE SEQUENCE [LARGE SCALE GENOMIC DNA]</scope>
    <source>
        <strain evidence="3">DSM 3637 / PP1</strain>
    </source>
</reference>
<dbReference type="RefSeq" id="WP_004031152.1">
    <property type="nucleotide sequence ID" value="NZ_AMPO01000008.1"/>
</dbReference>